<dbReference type="Pfam" id="PF10969">
    <property type="entry name" value="DUF2771"/>
    <property type="match status" value="1"/>
</dbReference>
<gene>
    <name evidence="1" type="ORF">NCTC10485_00733</name>
</gene>
<accession>A0A3S4RDC7</accession>
<proteinExistence type="predicted"/>
<name>A0A3S4RDC7_MYCCI</name>
<evidence type="ECO:0000313" key="1">
    <source>
        <dbReference type="EMBL" id="VEG45720.1"/>
    </source>
</evidence>
<reference evidence="1 2" key="1">
    <citation type="submission" date="2018-12" db="EMBL/GenBank/DDBJ databases">
        <authorList>
            <consortium name="Pathogen Informatics"/>
        </authorList>
    </citation>
    <scope>NUCLEOTIDE SEQUENCE [LARGE SCALE GENOMIC DNA]</scope>
    <source>
        <strain evidence="1 2">NCTC10485</strain>
    </source>
</reference>
<dbReference type="InterPro" id="IPR024495">
    <property type="entry name" value="DUF2771"/>
</dbReference>
<dbReference type="Proteomes" id="UP000282551">
    <property type="component" value="Chromosome"/>
</dbReference>
<dbReference type="OrthoDB" id="4772953at2"/>
<sequence>MKRIMIVLVSLAVVLASGAGGVAAWLLTRHDGPSLPEISAFTHGEAVRVGPYLYCNVVNLNECYEAGTQGELAVNHSDPVQLSVPSAIGTAPWRMILAYEEVDQDQIFTFAPGERLAVTIATVDPQRGRLTGLAVQLPTLVEVDGEIREIPHAEWSVRTVWEQRDAPASESNSD</sequence>
<organism evidence="1 2">
    <name type="scientific">Mycolicibacterium chitae</name>
    <name type="common">Mycobacterium chitae</name>
    <dbReference type="NCBI Taxonomy" id="1792"/>
    <lineage>
        <taxon>Bacteria</taxon>
        <taxon>Bacillati</taxon>
        <taxon>Actinomycetota</taxon>
        <taxon>Actinomycetes</taxon>
        <taxon>Mycobacteriales</taxon>
        <taxon>Mycobacteriaceae</taxon>
        <taxon>Mycolicibacterium</taxon>
    </lineage>
</organism>
<dbReference type="RefSeq" id="WP_126332484.1">
    <property type="nucleotide sequence ID" value="NZ_AP022604.1"/>
</dbReference>
<keyword evidence="2" id="KW-1185">Reference proteome</keyword>
<protein>
    <submittedName>
        <fullName evidence="1">Protein of uncharacterized function (DUF2771)</fullName>
    </submittedName>
</protein>
<dbReference type="AlphaFoldDB" id="A0A3S4RDC7"/>
<evidence type="ECO:0000313" key="2">
    <source>
        <dbReference type="Proteomes" id="UP000282551"/>
    </source>
</evidence>
<dbReference type="EMBL" id="LR134355">
    <property type="protein sequence ID" value="VEG45720.1"/>
    <property type="molecule type" value="Genomic_DNA"/>
</dbReference>